<organism evidence="6 7">
    <name type="scientific">Actinidia rufa</name>
    <dbReference type="NCBI Taxonomy" id="165716"/>
    <lineage>
        <taxon>Eukaryota</taxon>
        <taxon>Viridiplantae</taxon>
        <taxon>Streptophyta</taxon>
        <taxon>Embryophyta</taxon>
        <taxon>Tracheophyta</taxon>
        <taxon>Spermatophyta</taxon>
        <taxon>Magnoliopsida</taxon>
        <taxon>eudicotyledons</taxon>
        <taxon>Gunneridae</taxon>
        <taxon>Pentapetalae</taxon>
        <taxon>asterids</taxon>
        <taxon>Ericales</taxon>
        <taxon>Actinidiaceae</taxon>
        <taxon>Actinidia</taxon>
    </lineage>
</organism>
<dbReference type="GO" id="GO:0003735">
    <property type="term" value="F:structural constituent of ribosome"/>
    <property type="evidence" value="ECO:0007669"/>
    <property type="project" value="InterPro"/>
</dbReference>
<proteinExistence type="inferred from homology"/>
<dbReference type="NCBIfam" id="TIGR00002">
    <property type="entry name" value="S16"/>
    <property type="match status" value="1"/>
</dbReference>
<sequence>MVVRIRLSRLGCKNRPFYRVMAADSRSPRDGKHLEVLGYYNPLPGQDGGKRMGLNFDRVKSTIFYHGRNDPLNSNWSLRIGRKGGLQLGGDGQVQDTFQMIAGTWDAELICKMGGRNSMILVLAISRCPAFGAGPATSVSNRVATPTTDAGYGSQRGPRDTRPIDPMTGRYLTHDKPANADQPKDSEGDGDGATAS</sequence>
<accession>A0A7J0E2W1</accession>
<dbReference type="GO" id="GO:0005739">
    <property type="term" value="C:mitochondrion"/>
    <property type="evidence" value="ECO:0007669"/>
    <property type="project" value="GOC"/>
</dbReference>
<evidence type="ECO:0000256" key="1">
    <source>
        <dbReference type="ARBA" id="ARBA00004229"/>
    </source>
</evidence>
<evidence type="ECO:0000313" key="6">
    <source>
        <dbReference type="EMBL" id="GFY80466.1"/>
    </source>
</evidence>
<feature type="region of interest" description="Disordered" evidence="5">
    <location>
        <begin position="135"/>
        <end position="196"/>
    </location>
</feature>
<dbReference type="OrthoDB" id="407221at2759"/>
<dbReference type="InterPro" id="IPR023803">
    <property type="entry name" value="Ribosomal_bS16_dom_sf"/>
</dbReference>
<feature type="compositionally biased region" description="Basic and acidic residues" evidence="5">
    <location>
        <begin position="172"/>
        <end position="187"/>
    </location>
</feature>
<dbReference type="Gene3D" id="3.30.1320.10">
    <property type="match status" value="1"/>
</dbReference>
<dbReference type="InterPro" id="IPR000307">
    <property type="entry name" value="Ribosomal_bS16"/>
</dbReference>
<keyword evidence="4" id="KW-0687">Ribonucleoprotein</keyword>
<dbReference type="PANTHER" id="PTHR12919:SF39">
    <property type="entry name" value="SMALL RIBOSOMAL SUBUNIT PROTEIN BS16M_BS16C"/>
    <property type="match status" value="1"/>
</dbReference>
<dbReference type="HAMAP" id="MF_00385">
    <property type="entry name" value="Ribosomal_bS16"/>
    <property type="match status" value="1"/>
</dbReference>
<comment type="caution">
    <text evidence="6">The sequence shown here is derived from an EMBL/GenBank/DDBJ whole genome shotgun (WGS) entry which is preliminary data.</text>
</comment>
<protein>
    <submittedName>
        <fullName evidence="6">Ribosomal protein S16 family protein</fullName>
    </submittedName>
</protein>
<dbReference type="EMBL" id="BJWL01000001">
    <property type="protein sequence ID" value="GFY80466.1"/>
    <property type="molecule type" value="Genomic_DNA"/>
</dbReference>
<dbReference type="SUPFAM" id="SSF54565">
    <property type="entry name" value="Ribosomal protein S16"/>
    <property type="match status" value="1"/>
</dbReference>
<evidence type="ECO:0000256" key="2">
    <source>
        <dbReference type="ARBA" id="ARBA00006668"/>
    </source>
</evidence>
<evidence type="ECO:0000256" key="3">
    <source>
        <dbReference type="ARBA" id="ARBA00022980"/>
    </source>
</evidence>
<keyword evidence="3 6" id="KW-0689">Ribosomal protein</keyword>
<reference evidence="6 7" key="1">
    <citation type="submission" date="2019-07" db="EMBL/GenBank/DDBJ databases">
        <title>De Novo Assembly of kiwifruit Actinidia rufa.</title>
        <authorList>
            <person name="Sugita-Konishi S."/>
            <person name="Sato K."/>
            <person name="Mori E."/>
            <person name="Abe Y."/>
            <person name="Kisaki G."/>
            <person name="Hamano K."/>
            <person name="Suezawa K."/>
            <person name="Otani M."/>
            <person name="Fukuda T."/>
            <person name="Manabe T."/>
            <person name="Gomi K."/>
            <person name="Tabuchi M."/>
            <person name="Akimitsu K."/>
            <person name="Kataoka I."/>
        </authorList>
    </citation>
    <scope>NUCLEOTIDE SEQUENCE [LARGE SCALE GENOMIC DNA]</scope>
    <source>
        <strain evidence="7">cv. Fuchu</strain>
    </source>
</reference>
<gene>
    <name evidence="6" type="ORF">Acr_01g0002750</name>
</gene>
<dbReference type="PANTHER" id="PTHR12919">
    <property type="entry name" value="30S RIBOSOMAL PROTEIN S16"/>
    <property type="match status" value="1"/>
</dbReference>
<dbReference type="GO" id="GO:0009507">
    <property type="term" value="C:chloroplast"/>
    <property type="evidence" value="ECO:0007669"/>
    <property type="project" value="UniProtKB-SubCell"/>
</dbReference>
<comment type="subcellular location">
    <subcellularLocation>
        <location evidence="1">Plastid</location>
        <location evidence="1">Chloroplast</location>
    </subcellularLocation>
</comment>
<name>A0A7J0E2W1_9ERIC</name>
<dbReference type="Pfam" id="PF00886">
    <property type="entry name" value="Ribosomal_S16"/>
    <property type="match status" value="1"/>
</dbReference>
<comment type="similarity">
    <text evidence="2">Belongs to the bacterial ribosomal protein bS16 family.</text>
</comment>
<feature type="compositionally biased region" description="Polar residues" evidence="5">
    <location>
        <begin position="137"/>
        <end position="148"/>
    </location>
</feature>
<dbReference type="GO" id="GO:0032543">
    <property type="term" value="P:mitochondrial translation"/>
    <property type="evidence" value="ECO:0007669"/>
    <property type="project" value="TreeGrafter"/>
</dbReference>
<dbReference type="Proteomes" id="UP000585474">
    <property type="component" value="Unassembled WGS sequence"/>
</dbReference>
<evidence type="ECO:0000313" key="7">
    <source>
        <dbReference type="Proteomes" id="UP000585474"/>
    </source>
</evidence>
<evidence type="ECO:0000256" key="4">
    <source>
        <dbReference type="ARBA" id="ARBA00023274"/>
    </source>
</evidence>
<evidence type="ECO:0000256" key="5">
    <source>
        <dbReference type="SAM" id="MobiDB-lite"/>
    </source>
</evidence>
<keyword evidence="7" id="KW-1185">Reference proteome</keyword>
<dbReference type="AlphaFoldDB" id="A0A7J0E2W1"/>
<dbReference type="GO" id="GO:0015935">
    <property type="term" value="C:small ribosomal subunit"/>
    <property type="evidence" value="ECO:0007669"/>
    <property type="project" value="TreeGrafter"/>
</dbReference>